<evidence type="ECO:0000313" key="1">
    <source>
        <dbReference type="EMBL" id="MBA8915289.1"/>
    </source>
</evidence>
<name>A0AA40S6C1_9HYPH</name>
<organism evidence="1 2">
    <name type="scientific">Methylorubrum thiocyanatum</name>
    <dbReference type="NCBI Taxonomy" id="47958"/>
    <lineage>
        <taxon>Bacteria</taxon>
        <taxon>Pseudomonadati</taxon>
        <taxon>Pseudomonadota</taxon>
        <taxon>Alphaproteobacteria</taxon>
        <taxon>Hyphomicrobiales</taxon>
        <taxon>Methylobacteriaceae</taxon>
        <taxon>Methylorubrum</taxon>
    </lineage>
</organism>
<protein>
    <submittedName>
        <fullName evidence="1">Uncharacterized protein</fullName>
    </submittedName>
</protein>
<reference evidence="1 2" key="1">
    <citation type="submission" date="2020-08" db="EMBL/GenBank/DDBJ databases">
        <title>Genomic Encyclopedia of Type Strains, Phase IV (KMG-IV): sequencing the most valuable type-strain genomes for metagenomic binning, comparative biology and taxonomic classification.</title>
        <authorList>
            <person name="Goeker M."/>
        </authorList>
    </citation>
    <scope>NUCLEOTIDE SEQUENCE [LARGE SCALE GENOMIC DNA]</scope>
    <source>
        <strain evidence="1 2">DSM 11490</strain>
    </source>
</reference>
<dbReference type="Proteomes" id="UP000543554">
    <property type="component" value="Unassembled WGS sequence"/>
</dbReference>
<keyword evidence="2" id="KW-1185">Reference proteome</keyword>
<accession>A0AA40S6C1</accession>
<gene>
    <name evidence="1" type="ORF">HNR51_004389</name>
</gene>
<sequence>MGDMLDRAVEALRRMPASDRDSLAQAILTVAHGAAPLDIDPEHLPAVLDGLAQIERGEYVEGEPEDLVAAAFRRRVP</sequence>
<dbReference type="RefSeq" id="WP_182556309.1">
    <property type="nucleotide sequence ID" value="NZ_BPRF01000019.1"/>
</dbReference>
<dbReference type="AlphaFoldDB" id="A0AA40S6C1"/>
<comment type="caution">
    <text evidence="1">The sequence shown here is derived from an EMBL/GenBank/DDBJ whole genome shotgun (WGS) entry which is preliminary data.</text>
</comment>
<dbReference type="EMBL" id="JACJIB010000008">
    <property type="protein sequence ID" value="MBA8915289.1"/>
    <property type="molecule type" value="Genomic_DNA"/>
</dbReference>
<proteinExistence type="predicted"/>
<evidence type="ECO:0000313" key="2">
    <source>
        <dbReference type="Proteomes" id="UP000543554"/>
    </source>
</evidence>